<proteinExistence type="predicted"/>
<name>A0A4R6J1E4_9BACT</name>
<dbReference type="Pfam" id="PF05960">
    <property type="entry name" value="DUF885"/>
    <property type="match status" value="1"/>
</dbReference>
<feature type="signal peptide" evidence="2">
    <location>
        <begin position="1"/>
        <end position="19"/>
    </location>
</feature>
<reference evidence="3 4" key="1">
    <citation type="submission" date="2019-03" db="EMBL/GenBank/DDBJ databases">
        <title>Genomic Encyclopedia of Archaeal and Bacterial Type Strains, Phase II (KMG-II): from individual species to whole genera.</title>
        <authorList>
            <person name="Goeker M."/>
        </authorList>
    </citation>
    <scope>NUCLEOTIDE SEQUENCE [LARGE SCALE GENOMIC DNA]</scope>
    <source>
        <strain evidence="3 4">DSM 28323</strain>
    </source>
</reference>
<dbReference type="EMBL" id="SNWP01000010">
    <property type="protein sequence ID" value="TDO29003.1"/>
    <property type="molecule type" value="Genomic_DNA"/>
</dbReference>
<accession>A0A4R6J1E4</accession>
<dbReference type="SUPFAM" id="SSF55486">
    <property type="entry name" value="Metalloproteases ('zincins'), catalytic domain"/>
    <property type="match status" value="1"/>
</dbReference>
<sequence>MKKQTYSFLLLLTVSTLYTGVQKVAAQVSKEAYVPCQEMPSLIQGFATDSRTLNRFYTPAVNRGGGGGFGGGGEVAVGSPERNQRLQQLVKEYQKKLAAVNFKGLSQECKVDYILFKRDLEDRAQQLQSEEAEVKKISKWVPFAGKIYALEQSRRRGHQPNGELVAKEWAGIIAEIKDLQTKLKAEKVIDPESVFTAGELINNIKQAALSVFEFYNGYDPMFTWWVPTVHKSLDEALTAYANVWKSKANSGLTATDNSGIVGVQAGRDNLVKQLQREMIPYTPEELIDIANKEFAWCDAEMLKASREMGFGDNWKAALEKVKNLYVPAGKQPEAILKLYTESVDFLKKNNLITIPPLAEETWGMNMMSPERQLVNPFFLGGADIIISYPTNTMAYEDRMMSMRGNNPHFSKATVHHELIAGHNLQQFMNSRNRTYRNFGTPFWTEGWALYWELILWDMQFAKTPEDRIGMLFWHMHRCARIIFSLNYHMGKWTPQQCIDFLVDRVGHERANAEGEVRRSFTGRYPPLYQLAYLTGGRQFYALKKELVDSGKMTYKQYHDAVITMNAMPVEMVRAILTGQPLTEDFKTNWRFYNEK</sequence>
<dbReference type="PANTHER" id="PTHR33361">
    <property type="entry name" value="GLR0591 PROTEIN"/>
    <property type="match status" value="1"/>
</dbReference>
<keyword evidence="1" id="KW-0175">Coiled coil</keyword>
<keyword evidence="2" id="KW-0732">Signal</keyword>
<feature type="coiled-coil region" evidence="1">
    <location>
        <begin position="83"/>
        <end position="137"/>
    </location>
</feature>
<dbReference type="PANTHER" id="PTHR33361:SF2">
    <property type="entry name" value="DUF885 DOMAIN-CONTAINING PROTEIN"/>
    <property type="match status" value="1"/>
</dbReference>
<comment type="caution">
    <text evidence="3">The sequence shown here is derived from an EMBL/GenBank/DDBJ whole genome shotgun (WGS) entry which is preliminary data.</text>
</comment>
<dbReference type="RefSeq" id="WP_133473612.1">
    <property type="nucleotide sequence ID" value="NZ_SNWP01000010.1"/>
</dbReference>
<gene>
    <name evidence="3" type="ORF">BC659_1085</name>
</gene>
<evidence type="ECO:0000256" key="2">
    <source>
        <dbReference type="SAM" id="SignalP"/>
    </source>
</evidence>
<evidence type="ECO:0000313" key="4">
    <source>
        <dbReference type="Proteomes" id="UP000295741"/>
    </source>
</evidence>
<evidence type="ECO:0000256" key="1">
    <source>
        <dbReference type="SAM" id="Coils"/>
    </source>
</evidence>
<dbReference type="OrthoDB" id="9760040at2"/>
<dbReference type="AlphaFoldDB" id="A0A4R6J1E4"/>
<dbReference type="Proteomes" id="UP000295741">
    <property type="component" value="Unassembled WGS sequence"/>
</dbReference>
<evidence type="ECO:0000313" key="3">
    <source>
        <dbReference type="EMBL" id="TDO29003.1"/>
    </source>
</evidence>
<organism evidence="3 4">
    <name type="scientific">Sediminibacterium goheungense</name>
    <dbReference type="NCBI Taxonomy" id="1086393"/>
    <lineage>
        <taxon>Bacteria</taxon>
        <taxon>Pseudomonadati</taxon>
        <taxon>Bacteroidota</taxon>
        <taxon>Chitinophagia</taxon>
        <taxon>Chitinophagales</taxon>
        <taxon>Chitinophagaceae</taxon>
        <taxon>Sediminibacterium</taxon>
    </lineage>
</organism>
<protein>
    <submittedName>
        <fullName evidence="3">Uncharacterized protein (DUF885 family)</fullName>
    </submittedName>
</protein>
<dbReference type="InterPro" id="IPR010281">
    <property type="entry name" value="DUF885"/>
</dbReference>
<keyword evidence="4" id="KW-1185">Reference proteome</keyword>
<feature type="chain" id="PRO_5020916256" evidence="2">
    <location>
        <begin position="20"/>
        <end position="595"/>
    </location>
</feature>